<proteinExistence type="predicted"/>
<reference evidence="2" key="2">
    <citation type="journal article" date="2022" name="BMC Genomics">
        <title>Comparative genome analysis of mycobacteria focusing on tRNA and non-coding RNA.</title>
        <authorList>
            <person name="Behra P.R.K."/>
            <person name="Pettersson B.M.F."/>
            <person name="Ramesh M."/>
            <person name="Das S."/>
            <person name="Dasgupta S."/>
            <person name="Kirsebom L.A."/>
        </authorList>
    </citation>
    <scope>NUCLEOTIDE SEQUENCE</scope>
    <source>
        <strain evidence="2">DSM 45406</strain>
    </source>
</reference>
<dbReference type="Proteomes" id="UP001055159">
    <property type="component" value="Chromosome"/>
</dbReference>
<protein>
    <recommendedName>
        <fullName evidence="6">Copper(I)-binding protein</fullName>
    </recommendedName>
</protein>
<feature type="signal peptide" evidence="1">
    <location>
        <begin position="1"/>
        <end position="23"/>
    </location>
</feature>
<dbReference type="AlphaFoldDB" id="A0A9X2YE91"/>
<accession>A0A9X2YE91</accession>
<dbReference type="InterPro" id="IPR036182">
    <property type="entry name" value="PCuAC_sf"/>
</dbReference>
<evidence type="ECO:0000313" key="4">
    <source>
        <dbReference type="Proteomes" id="UP001055159"/>
    </source>
</evidence>
<reference evidence="3" key="3">
    <citation type="submission" date="2022-08" db="EMBL/GenBank/DDBJ databases">
        <title>Whole genome sequencing of non-tuberculosis mycobacteria type-strains.</title>
        <authorList>
            <person name="Igarashi Y."/>
            <person name="Osugi A."/>
            <person name="Mitarai S."/>
        </authorList>
    </citation>
    <scope>NUCLEOTIDE SEQUENCE</scope>
    <source>
        <strain evidence="3">JCM 16372</strain>
    </source>
</reference>
<reference evidence="2" key="1">
    <citation type="submission" date="2020-07" db="EMBL/GenBank/DDBJ databases">
        <authorList>
            <person name="Pettersson B.M.F."/>
            <person name="Behra P.R.K."/>
            <person name="Ramesh M."/>
            <person name="Das S."/>
            <person name="Dasgupta S."/>
            <person name="Kirsebom L.A."/>
        </authorList>
    </citation>
    <scope>NUCLEOTIDE SEQUENCE</scope>
    <source>
        <strain evidence="2">DSM 45406</strain>
    </source>
</reference>
<evidence type="ECO:0000313" key="5">
    <source>
        <dbReference type="Proteomes" id="UP001140272"/>
    </source>
</evidence>
<sequence>MRSSRSSRVLVCVSAAASAAALSACGHDAATASSNRGSGSQTEGTTVENAFIVPTFVPGHCALQAGSAASVRFTVTNGRPAGVERLEGISTDAAAMRDLAVTADIPAKSTVGFGQPSAAAVDAGGSRPAVHVDALDPQLQPGMSAMMTFHFSDQGDITMPVPVEACPTQASTP</sequence>
<evidence type="ECO:0000313" key="2">
    <source>
        <dbReference type="EMBL" id="MCV7071690.1"/>
    </source>
</evidence>
<keyword evidence="4" id="KW-1185">Reference proteome</keyword>
<dbReference type="Proteomes" id="UP001140272">
    <property type="component" value="Unassembled WGS sequence"/>
</dbReference>
<dbReference type="EMBL" id="JACKRN010000569">
    <property type="protein sequence ID" value="MCV7071690.1"/>
    <property type="molecule type" value="Genomic_DNA"/>
</dbReference>
<dbReference type="RefSeq" id="WP_043413993.1">
    <property type="nucleotide sequence ID" value="NZ_CP092427.2"/>
</dbReference>
<dbReference type="EMBL" id="CP092427">
    <property type="protein sequence ID" value="ULP36814.1"/>
    <property type="molecule type" value="Genomic_DNA"/>
</dbReference>
<gene>
    <name evidence="2" type="ORF">H7H73_16095</name>
    <name evidence="3" type="ORF">MJO55_27260</name>
</gene>
<organism evidence="2 5">
    <name type="scientific">Mycolicibacterium rufum</name>
    <dbReference type="NCBI Taxonomy" id="318424"/>
    <lineage>
        <taxon>Bacteria</taxon>
        <taxon>Bacillati</taxon>
        <taxon>Actinomycetota</taxon>
        <taxon>Actinomycetes</taxon>
        <taxon>Mycobacteriales</taxon>
        <taxon>Mycobacteriaceae</taxon>
        <taxon>Mycolicibacterium</taxon>
    </lineage>
</organism>
<evidence type="ECO:0000313" key="3">
    <source>
        <dbReference type="EMBL" id="ULP36814.1"/>
    </source>
</evidence>
<feature type="chain" id="PRO_5040874879" description="Copper(I)-binding protein" evidence="1">
    <location>
        <begin position="24"/>
        <end position="173"/>
    </location>
</feature>
<dbReference type="PROSITE" id="PS51257">
    <property type="entry name" value="PROKAR_LIPOPROTEIN"/>
    <property type="match status" value="1"/>
</dbReference>
<dbReference type="Gene3D" id="2.60.40.1890">
    <property type="entry name" value="PCu(A)C copper chaperone"/>
    <property type="match status" value="1"/>
</dbReference>
<keyword evidence="1" id="KW-0732">Signal</keyword>
<name>A0A9X2YE91_9MYCO</name>
<evidence type="ECO:0008006" key="6">
    <source>
        <dbReference type="Google" id="ProtNLM"/>
    </source>
</evidence>
<evidence type="ECO:0000256" key="1">
    <source>
        <dbReference type="SAM" id="SignalP"/>
    </source>
</evidence>